<name>A0AAE1A7U1_9GAST</name>
<protein>
    <submittedName>
        <fullName evidence="1">Uncharacterized protein</fullName>
    </submittedName>
</protein>
<proteinExistence type="predicted"/>
<dbReference type="Proteomes" id="UP001283361">
    <property type="component" value="Unassembled WGS sequence"/>
</dbReference>
<evidence type="ECO:0000313" key="2">
    <source>
        <dbReference type="Proteomes" id="UP001283361"/>
    </source>
</evidence>
<accession>A0AAE1A7U1</accession>
<dbReference type="EMBL" id="JAWDGP010002493">
    <property type="protein sequence ID" value="KAK3782602.1"/>
    <property type="molecule type" value="Genomic_DNA"/>
</dbReference>
<dbReference type="AlphaFoldDB" id="A0AAE1A7U1"/>
<gene>
    <name evidence="1" type="ORF">RRG08_038381</name>
</gene>
<reference evidence="1" key="1">
    <citation type="journal article" date="2023" name="G3 (Bethesda)">
        <title>A reference genome for the long-term kleptoplast-retaining sea slug Elysia crispata morphotype clarki.</title>
        <authorList>
            <person name="Eastman K.E."/>
            <person name="Pendleton A.L."/>
            <person name="Shaikh M.A."/>
            <person name="Suttiyut T."/>
            <person name="Ogas R."/>
            <person name="Tomko P."/>
            <person name="Gavelis G."/>
            <person name="Widhalm J.R."/>
            <person name="Wisecaver J.H."/>
        </authorList>
    </citation>
    <scope>NUCLEOTIDE SEQUENCE</scope>
    <source>
        <strain evidence="1">ECLA1</strain>
    </source>
</reference>
<keyword evidence="2" id="KW-1185">Reference proteome</keyword>
<sequence length="170" mass="18255">MRIPGSVLHVYCTVSWGSSRRPSTTSGSSFHENSRGQSCVCTVRSAGVHPGVHQLPQGPVFMRTPGSVLCVYCTVSWGSSRRPSTTSGSSFHEDFRASLVCVLYVGVHPGVHQLPQGPVFMRTSGLVLCVYCTVSWGSSRRPSTTSGSSFHEDFRASLVCVLYGPLLGLT</sequence>
<organism evidence="1 2">
    <name type="scientific">Elysia crispata</name>
    <name type="common">lettuce slug</name>
    <dbReference type="NCBI Taxonomy" id="231223"/>
    <lineage>
        <taxon>Eukaryota</taxon>
        <taxon>Metazoa</taxon>
        <taxon>Spiralia</taxon>
        <taxon>Lophotrochozoa</taxon>
        <taxon>Mollusca</taxon>
        <taxon>Gastropoda</taxon>
        <taxon>Heterobranchia</taxon>
        <taxon>Euthyneura</taxon>
        <taxon>Panpulmonata</taxon>
        <taxon>Sacoglossa</taxon>
        <taxon>Placobranchoidea</taxon>
        <taxon>Plakobranchidae</taxon>
        <taxon>Elysia</taxon>
    </lineage>
</organism>
<evidence type="ECO:0000313" key="1">
    <source>
        <dbReference type="EMBL" id="KAK3782602.1"/>
    </source>
</evidence>
<comment type="caution">
    <text evidence="1">The sequence shown here is derived from an EMBL/GenBank/DDBJ whole genome shotgun (WGS) entry which is preliminary data.</text>
</comment>